<name>A0A6G8QFW2_9ACTN</name>
<dbReference type="KEGG" id="rub:GBA63_19960"/>
<evidence type="ECO:0000256" key="1">
    <source>
        <dbReference type="ARBA" id="ARBA00022723"/>
    </source>
</evidence>
<evidence type="ECO:0000313" key="4">
    <source>
        <dbReference type="Proteomes" id="UP000501452"/>
    </source>
</evidence>
<feature type="domain" description="Cupin type-2" evidence="2">
    <location>
        <begin position="3"/>
        <end position="69"/>
    </location>
</feature>
<dbReference type="Proteomes" id="UP000501452">
    <property type="component" value="Chromosome"/>
</dbReference>
<gene>
    <name evidence="3" type="ORF">GBA63_19960</name>
</gene>
<dbReference type="AlphaFoldDB" id="A0A6G8QFW2"/>
<protein>
    <submittedName>
        <fullName evidence="3">Cupin domain-containing protein</fullName>
    </submittedName>
</protein>
<keyword evidence="1" id="KW-0479">Metal-binding</keyword>
<dbReference type="InterPro" id="IPR051610">
    <property type="entry name" value="GPI/OXD"/>
</dbReference>
<dbReference type="GO" id="GO:0046872">
    <property type="term" value="F:metal ion binding"/>
    <property type="evidence" value="ECO:0007669"/>
    <property type="project" value="UniProtKB-KW"/>
</dbReference>
<dbReference type="InterPro" id="IPR014710">
    <property type="entry name" value="RmlC-like_jellyroll"/>
</dbReference>
<proteinExistence type="predicted"/>
<reference evidence="3 4" key="1">
    <citation type="submission" date="2019-10" db="EMBL/GenBank/DDBJ databases">
        <title>Rubrobacter sp nov SCSIO 52090 isolated from a deep-sea sediment in the South China Sea.</title>
        <authorList>
            <person name="Chen R.W."/>
        </authorList>
    </citation>
    <scope>NUCLEOTIDE SEQUENCE [LARGE SCALE GENOMIC DNA]</scope>
    <source>
        <strain evidence="3 4">SCSIO 52909</strain>
    </source>
</reference>
<dbReference type="Gene3D" id="2.60.120.10">
    <property type="entry name" value="Jelly Rolls"/>
    <property type="match status" value="1"/>
</dbReference>
<dbReference type="EMBL" id="CP045119">
    <property type="protein sequence ID" value="QIN85291.1"/>
    <property type="molecule type" value="Genomic_DNA"/>
</dbReference>
<dbReference type="InterPro" id="IPR011051">
    <property type="entry name" value="RmlC_Cupin_sf"/>
</dbReference>
<dbReference type="PANTHER" id="PTHR35848">
    <property type="entry name" value="OXALATE-BINDING PROTEIN"/>
    <property type="match status" value="1"/>
</dbReference>
<dbReference type="InterPro" id="IPR013096">
    <property type="entry name" value="Cupin_2"/>
</dbReference>
<organism evidence="3 4">
    <name type="scientific">Rubrobacter tropicus</name>
    <dbReference type="NCBI Taxonomy" id="2653851"/>
    <lineage>
        <taxon>Bacteria</taxon>
        <taxon>Bacillati</taxon>
        <taxon>Actinomycetota</taxon>
        <taxon>Rubrobacteria</taxon>
        <taxon>Rubrobacterales</taxon>
        <taxon>Rubrobacteraceae</taxon>
        <taxon>Rubrobacter</taxon>
    </lineage>
</organism>
<dbReference type="Pfam" id="PF07883">
    <property type="entry name" value="Cupin_2"/>
    <property type="match status" value="1"/>
</dbReference>
<sequence>MVIDAPPGSGPKLHRHPYEEVFVVQEGVVTFTAGDEVVEASGGQVVVVPAGVPHKFVNSGTGPLRQIDIHPAGRFVTEWLED</sequence>
<evidence type="ECO:0000313" key="3">
    <source>
        <dbReference type="EMBL" id="QIN85291.1"/>
    </source>
</evidence>
<keyword evidence="4" id="KW-1185">Reference proteome</keyword>
<accession>A0A6G8QFW2</accession>
<dbReference type="SUPFAM" id="SSF51182">
    <property type="entry name" value="RmlC-like cupins"/>
    <property type="match status" value="1"/>
</dbReference>
<evidence type="ECO:0000259" key="2">
    <source>
        <dbReference type="Pfam" id="PF07883"/>
    </source>
</evidence>